<reference evidence="1" key="1">
    <citation type="submission" date="2020-04" db="EMBL/GenBank/DDBJ databases">
        <authorList>
            <person name="Chiriac C."/>
            <person name="Salcher M."/>
            <person name="Ghai R."/>
            <person name="Kavagutti S V."/>
        </authorList>
    </citation>
    <scope>NUCLEOTIDE SEQUENCE</scope>
</reference>
<evidence type="ECO:0000313" key="1">
    <source>
        <dbReference type="EMBL" id="CAB4166763.1"/>
    </source>
</evidence>
<proteinExistence type="predicted"/>
<organism evidence="1">
    <name type="scientific">uncultured Caudovirales phage</name>
    <dbReference type="NCBI Taxonomy" id="2100421"/>
    <lineage>
        <taxon>Viruses</taxon>
        <taxon>Duplodnaviria</taxon>
        <taxon>Heunggongvirae</taxon>
        <taxon>Uroviricota</taxon>
        <taxon>Caudoviricetes</taxon>
        <taxon>Peduoviridae</taxon>
        <taxon>Maltschvirus</taxon>
        <taxon>Maltschvirus maltsch</taxon>
    </lineage>
</organism>
<protein>
    <submittedName>
        <fullName evidence="1">Uncharacterized protein</fullName>
    </submittedName>
</protein>
<dbReference type="EMBL" id="LR796789">
    <property type="protein sequence ID" value="CAB4166763.1"/>
    <property type="molecule type" value="Genomic_DNA"/>
</dbReference>
<sequence length="191" mass="21647">MNYDQRIAHIRAWVTDMITRYDRPTHLTHDKAAAEVRDMAEDLNSELPAKLKIDQLTATLERTAQQIRKRQRTRTWPTIQMVISCARECLPGEILLEAAPPAPSSRDGRYSLVHAGKMIKAGKPVAESYISGRGRIELLKANLVTEEDLAQYKPPGWIYTPPIDPVIDEPIILEGPTEWKDPLDAIAEVKW</sequence>
<accession>A0A6J5P5I8</accession>
<name>A0A6J5P5I8_9CAUD</name>
<gene>
    <name evidence="1" type="ORF">UFOVP847_51</name>
</gene>